<dbReference type="GO" id="GO:0033528">
    <property type="term" value="P:S-methylmethionine cycle"/>
    <property type="evidence" value="ECO:0007669"/>
    <property type="project" value="TreeGrafter"/>
</dbReference>
<dbReference type="FunFam" id="3.20.20.330:FF:000002">
    <property type="entry name" value="Homocysteine S-methyltransferase"/>
    <property type="match status" value="1"/>
</dbReference>
<dbReference type="Pfam" id="PF02574">
    <property type="entry name" value="S-methyl_trans"/>
    <property type="match status" value="1"/>
</dbReference>
<keyword evidence="3 6" id="KW-0479">Metal-binding</keyword>
<dbReference type="InterPro" id="IPR003726">
    <property type="entry name" value="HCY_dom"/>
</dbReference>
<dbReference type="Gene3D" id="3.20.20.330">
    <property type="entry name" value="Homocysteine-binding-like domain"/>
    <property type="match status" value="1"/>
</dbReference>
<feature type="binding site" evidence="6">
    <location>
        <position position="228"/>
    </location>
    <ligand>
        <name>Zn(2+)</name>
        <dbReference type="ChEBI" id="CHEBI:29105"/>
    </ligand>
</feature>
<dbReference type="GO" id="GO:0008898">
    <property type="term" value="F:S-adenosylmethionine-homocysteine S-methyltransferase activity"/>
    <property type="evidence" value="ECO:0007669"/>
    <property type="project" value="TreeGrafter"/>
</dbReference>
<keyword evidence="2 6" id="KW-0808">Transferase</keyword>
<keyword evidence="4 6" id="KW-0862">Zinc</keyword>
<evidence type="ECO:0000313" key="9">
    <source>
        <dbReference type="Proteomes" id="UP000051789"/>
    </source>
</evidence>
<dbReference type="PANTHER" id="PTHR46015:SF1">
    <property type="entry name" value="HOMOCYSTEINE S-METHYLTRANSFERASE-LIKE ISOFORM 1"/>
    <property type="match status" value="1"/>
</dbReference>
<comment type="caution">
    <text evidence="8">The sequence shown here is derived from an EMBL/GenBank/DDBJ whole genome shotgun (WGS) entry which is preliminary data.</text>
</comment>
<evidence type="ECO:0000256" key="1">
    <source>
        <dbReference type="ARBA" id="ARBA00022603"/>
    </source>
</evidence>
<proteinExistence type="predicted"/>
<dbReference type="AlphaFoldDB" id="A0A0R2CGB6"/>
<dbReference type="GO" id="GO:0032259">
    <property type="term" value="P:methylation"/>
    <property type="evidence" value="ECO:0007669"/>
    <property type="project" value="UniProtKB-KW"/>
</dbReference>
<evidence type="ECO:0000256" key="2">
    <source>
        <dbReference type="ARBA" id="ARBA00022679"/>
    </source>
</evidence>
<dbReference type="EMBL" id="AYZK01000003">
    <property type="protein sequence ID" value="KRM87244.1"/>
    <property type="molecule type" value="Genomic_DNA"/>
</dbReference>
<dbReference type="STRING" id="1423810.FD19_GL001401"/>
<evidence type="ECO:0000256" key="4">
    <source>
        <dbReference type="ARBA" id="ARBA00022833"/>
    </source>
</evidence>
<organism evidence="8 9">
    <name type="scientific">Lacticaseibacillus thailandensis DSM 22698 = JCM 13996</name>
    <dbReference type="NCBI Taxonomy" id="1423810"/>
    <lineage>
        <taxon>Bacteria</taxon>
        <taxon>Bacillati</taxon>
        <taxon>Bacillota</taxon>
        <taxon>Bacilli</taxon>
        <taxon>Lactobacillales</taxon>
        <taxon>Lactobacillaceae</taxon>
        <taxon>Lacticaseibacillus</taxon>
    </lineage>
</organism>
<sequence length="312" mass="33608">MEVFMQNPLTTLLNQRHYLVDDGAMGTELDRRGVDTNNSLWSALALTTDPEAVQAVHADYYAAGADIATTDTYQATPQGFAQQGIDHVVSSKLITKAVALAQAARDHATRSDERLVAGSVGPYGAFLADGSEYTGKYQLSDTQYHDFHLMRMRALAAAGVDLFAFETQPNNDEVTALVELLSQEFPDLTAWVSFSISDPHHLADGTPLARAAAALNDNPQIEAIGVNCTSMETITPALRVLRHATEKPLIVYPNNGDTYDPSSKSWVTNPHAASFTDLVPEWITAGAAIIGGCCRTTPTDIGTIRVAIDEAE</sequence>
<dbReference type="NCBIfam" id="NF007020">
    <property type="entry name" value="PRK09485.1"/>
    <property type="match status" value="1"/>
</dbReference>
<dbReference type="InterPro" id="IPR036589">
    <property type="entry name" value="HCY_dom_sf"/>
</dbReference>
<evidence type="ECO:0000259" key="7">
    <source>
        <dbReference type="PROSITE" id="PS50970"/>
    </source>
</evidence>
<dbReference type="SUPFAM" id="SSF82282">
    <property type="entry name" value="Homocysteine S-methyltransferase"/>
    <property type="match status" value="1"/>
</dbReference>
<dbReference type="PANTHER" id="PTHR46015">
    <property type="entry name" value="ZGC:172121"/>
    <property type="match status" value="1"/>
</dbReference>
<name>A0A0R2CGB6_9LACO</name>
<dbReference type="GO" id="GO:0009086">
    <property type="term" value="P:methionine biosynthetic process"/>
    <property type="evidence" value="ECO:0007669"/>
    <property type="project" value="TreeGrafter"/>
</dbReference>
<evidence type="ECO:0000256" key="6">
    <source>
        <dbReference type="PROSITE-ProRule" id="PRU00333"/>
    </source>
</evidence>
<feature type="binding site" evidence="6">
    <location>
        <position position="294"/>
    </location>
    <ligand>
        <name>Zn(2+)</name>
        <dbReference type="ChEBI" id="CHEBI:29105"/>
    </ligand>
</feature>
<feature type="domain" description="Hcy-binding" evidence="7">
    <location>
        <begin position="7"/>
        <end position="308"/>
    </location>
</feature>
<dbReference type="InterPro" id="IPR051486">
    <property type="entry name" value="Hcy_S-methyltransferase"/>
</dbReference>
<feature type="binding site" evidence="6">
    <location>
        <position position="293"/>
    </location>
    <ligand>
        <name>Zn(2+)</name>
        <dbReference type="ChEBI" id="CHEBI:29105"/>
    </ligand>
</feature>
<dbReference type="GO" id="GO:0046872">
    <property type="term" value="F:metal ion binding"/>
    <property type="evidence" value="ECO:0007669"/>
    <property type="project" value="UniProtKB-KW"/>
</dbReference>
<keyword evidence="1 6" id="KW-0489">Methyltransferase</keyword>
<accession>A0A0R2CGB6</accession>
<gene>
    <name evidence="8" type="ORF">FD19_GL001401</name>
</gene>
<evidence type="ECO:0000313" key="8">
    <source>
        <dbReference type="EMBL" id="KRM87244.1"/>
    </source>
</evidence>
<protein>
    <recommendedName>
        <fullName evidence="5">S-methylmethionine:homocysteine methyltransferase</fullName>
    </recommendedName>
</protein>
<dbReference type="PATRIC" id="fig|1423810.4.peg.1440"/>
<comment type="cofactor">
    <cofactor evidence="6">
        <name>Zn(2+)</name>
        <dbReference type="ChEBI" id="CHEBI:29105"/>
    </cofactor>
</comment>
<evidence type="ECO:0000256" key="5">
    <source>
        <dbReference type="ARBA" id="ARBA00076752"/>
    </source>
</evidence>
<dbReference type="PROSITE" id="PS50970">
    <property type="entry name" value="HCY"/>
    <property type="match status" value="1"/>
</dbReference>
<dbReference type="Proteomes" id="UP000051789">
    <property type="component" value="Unassembled WGS sequence"/>
</dbReference>
<reference evidence="8 9" key="1">
    <citation type="journal article" date="2015" name="Genome Announc.">
        <title>Expanding the biotechnology potential of lactobacilli through comparative genomics of 213 strains and associated genera.</title>
        <authorList>
            <person name="Sun Z."/>
            <person name="Harris H.M."/>
            <person name="McCann A."/>
            <person name="Guo C."/>
            <person name="Argimon S."/>
            <person name="Zhang W."/>
            <person name="Yang X."/>
            <person name="Jeffery I.B."/>
            <person name="Cooney J.C."/>
            <person name="Kagawa T.F."/>
            <person name="Liu W."/>
            <person name="Song Y."/>
            <person name="Salvetti E."/>
            <person name="Wrobel A."/>
            <person name="Rasinkangas P."/>
            <person name="Parkhill J."/>
            <person name="Rea M.C."/>
            <person name="O'Sullivan O."/>
            <person name="Ritari J."/>
            <person name="Douillard F.P."/>
            <person name="Paul Ross R."/>
            <person name="Yang R."/>
            <person name="Briner A.E."/>
            <person name="Felis G.E."/>
            <person name="de Vos W.M."/>
            <person name="Barrangou R."/>
            <person name="Klaenhammer T.R."/>
            <person name="Caufield P.W."/>
            <person name="Cui Y."/>
            <person name="Zhang H."/>
            <person name="O'Toole P.W."/>
        </authorList>
    </citation>
    <scope>NUCLEOTIDE SEQUENCE [LARGE SCALE GENOMIC DNA]</scope>
    <source>
        <strain evidence="8 9">DSM 22698</strain>
    </source>
</reference>
<evidence type="ECO:0000256" key="3">
    <source>
        <dbReference type="ARBA" id="ARBA00022723"/>
    </source>
</evidence>
<keyword evidence="9" id="KW-1185">Reference proteome</keyword>